<dbReference type="InterPro" id="IPR029472">
    <property type="entry name" value="Copia-like_N"/>
</dbReference>
<proteinExistence type="predicted"/>
<feature type="domain" description="Retrotransposon gag" evidence="1">
    <location>
        <begin position="88"/>
        <end position="158"/>
    </location>
</feature>
<accession>A0AAE1JX67</accession>
<evidence type="ECO:0000313" key="4">
    <source>
        <dbReference type="Proteomes" id="UP001293593"/>
    </source>
</evidence>
<keyword evidence="4" id="KW-1185">Reference proteome</keyword>
<comment type="caution">
    <text evidence="3">The sequence shown here is derived from an EMBL/GenBank/DDBJ whole genome shotgun (WGS) entry which is preliminary data.</text>
</comment>
<gene>
    <name evidence="3" type="ORF">QN277_015243</name>
</gene>
<dbReference type="Proteomes" id="UP001293593">
    <property type="component" value="Unassembled WGS sequence"/>
</dbReference>
<evidence type="ECO:0000259" key="1">
    <source>
        <dbReference type="Pfam" id="PF03732"/>
    </source>
</evidence>
<organism evidence="3 4">
    <name type="scientific">Acacia crassicarpa</name>
    <name type="common">northern wattle</name>
    <dbReference type="NCBI Taxonomy" id="499986"/>
    <lineage>
        <taxon>Eukaryota</taxon>
        <taxon>Viridiplantae</taxon>
        <taxon>Streptophyta</taxon>
        <taxon>Embryophyta</taxon>
        <taxon>Tracheophyta</taxon>
        <taxon>Spermatophyta</taxon>
        <taxon>Magnoliopsida</taxon>
        <taxon>eudicotyledons</taxon>
        <taxon>Gunneridae</taxon>
        <taxon>Pentapetalae</taxon>
        <taxon>rosids</taxon>
        <taxon>fabids</taxon>
        <taxon>Fabales</taxon>
        <taxon>Fabaceae</taxon>
        <taxon>Caesalpinioideae</taxon>
        <taxon>mimosoid clade</taxon>
        <taxon>Acacieae</taxon>
        <taxon>Acacia</taxon>
    </lineage>
</organism>
<name>A0AAE1JX67_9FABA</name>
<dbReference type="Pfam" id="PF03732">
    <property type="entry name" value="Retrotrans_gag"/>
    <property type="match status" value="1"/>
</dbReference>
<dbReference type="Pfam" id="PF14244">
    <property type="entry name" value="Retrotran_gag_3"/>
    <property type="match status" value="1"/>
</dbReference>
<evidence type="ECO:0008006" key="5">
    <source>
        <dbReference type="Google" id="ProtNLM"/>
    </source>
</evidence>
<dbReference type="InterPro" id="IPR005162">
    <property type="entry name" value="Retrotrans_gag_dom"/>
</dbReference>
<evidence type="ECO:0000313" key="3">
    <source>
        <dbReference type="EMBL" id="KAK4277218.1"/>
    </source>
</evidence>
<dbReference type="EMBL" id="JAWXYG010000003">
    <property type="protein sequence ID" value="KAK4277218.1"/>
    <property type="molecule type" value="Genomic_DNA"/>
</dbReference>
<dbReference type="PANTHER" id="PTHR37610">
    <property type="entry name" value="CCHC-TYPE DOMAIN-CONTAINING PROTEIN"/>
    <property type="match status" value="1"/>
</dbReference>
<sequence length="203" mass="23065">MADGKSTDPTNLPFSHPLFLHPSETQGSTIISQILTGAENYTIWSRSMTIALKGKHKVGFVDGSCKKSDQPPHLKDQWERCNAVILSWLLNSISKELANGFMFHEDAHRVWADLKELFDKQTGSRIFALHREISLLRQGPSTVSSYFSKLKELWEEQSILVKIPSCQCSTSTDFARLIQQQRLLQFLMGLNESYSQARSHILL</sequence>
<evidence type="ECO:0000259" key="2">
    <source>
        <dbReference type="Pfam" id="PF14244"/>
    </source>
</evidence>
<reference evidence="3" key="1">
    <citation type="submission" date="2023-10" db="EMBL/GenBank/DDBJ databases">
        <title>Chromosome-level genome of the transformable northern wattle, Acacia crassicarpa.</title>
        <authorList>
            <person name="Massaro I."/>
            <person name="Sinha N.R."/>
            <person name="Poethig S."/>
            <person name="Leichty A.R."/>
        </authorList>
    </citation>
    <scope>NUCLEOTIDE SEQUENCE</scope>
    <source>
        <strain evidence="3">Acra3RX</strain>
        <tissue evidence="3">Leaf</tissue>
    </source>
</reference>
<feature type="domain" description="Retrotransposon Copia-like N-terminal" evidence="2">
    <location>
        <begin position="21"/>
        <end position="67"/>
    </location>
</feature>
<dbReference type="AlphaFoldDB" id="A0AAE1JX67"/>
<protein>
    <recommendedName>
        <fullName evidence="5">Retrotransposon Copia-like N-terminal domain-containing protein</fullName>
    </recommendedName>
</protein>
<dbReference type="PANTHER" id="PTHR37610:SF78">
    <property type="entry name" value="GAG-POLYPEPTIDE OF LTR COPIA-TYPE-RELATED"/>
    <property type="match status" value="1"/>
</dbReference>